<dbReference type="InterPro" id="IPR036259">
    <property type="entry name" value="MFS_trans_sf"/>
</dbReference>
<dbReference type="PRINTS" id="PR01036">
    <property type="entry name" value="TCRTETB"/>
</dbReference>
<dbReference type="HOGENOM" id="CLU_000960_22_0_1"/>
<feature type="region of interest" description="Disordered" evidence="6">
    <location>
        <begin position="529"/>
        <end position="564"/>
    </location>
</feature>
<evidence type="ECO:0000313" key="10">
    <source>
        <dbReference type="Proteomes" id="UP000019373"/>
    </source>
</evidence>
<comment type="subcellular location">
    <subcellularLocation>
        <location evidence="1">Membrane</location>
        <topology evidence="1">Multi-pass membrane protein</topology>
    </subcellularLocation>
</comment>
<dbReference type="CDD" id="cd17502">
    <property type="entry name" value="MFS_Azr1_MDR_like"/>
    <property type="match status" value="1"/>
</dbReference>
<dbReference type="InterPro" id="IPR011701">
    <property type="entry name" value="MFS"/>
</dbReference>
<dbReference type="PANTHER" id="PTHR23501">
    <property type="entry name" value="MAJOR FACILITATOR SUPERFAMILY"/>
    <property type="match status" value="1"/>
</dbReference>
<keyword evidence="10" id="KW-1185">Reference proteome</keyword>
<reference evidence="10" key="1">
    <citation type="journal article" date="2014" name="BMC Genomics">
        <title>Genome characteristics reveal the impact of lichenization on lichen-forming fungus Endocarpon pusillum Hedwig (Verrucariales, Ascomycota).</title>
        <authorList>
            <person name="Wang Y.-Y."/>
            <person name="Liu B."/>
            <person name="Zhang X.-Y."/>
            <person name="Zhou Q.-M."/>
            <person name="Zhang T."/>
            <person name="Li H."/>
            <person name="Yu Y.-F."/>
            <person name="Zhang X.-L."/>
            <person name="Hao X.-Y."/>
            <person name="Wang M."/>
            <person name="Wang L."/>
            <person name="Wei J.-C."/>
        </authorList>
    </citation>
    <scope>NUCLEOTIDE SEQUENCE [LARGE SCALE GENOMIC DNA]</scope>
    <source>
        <strain evidence="10">Z07020 / HMAS-L-300199</strain>
    </source>
</reference>
<feature type="transmembrane region" description="Helical" evidence="7">
    <location>
        <begin position="169"/>
        <end position="186"/>
    </location>
</feature>
<feature type="domain" description="Major facilitator superfamily (MFS) profile" evidence="8">
    <location>
        <begin position="74"/>
        <end position="518"/>
    </location>
</feature>
<dbReference type="FunFam" id="1.20.1720.10:FF:000014">
    <property type="entry name" value="MFS drug transporter, putative"/>
    <property type="match status" value="1"/>
</dbReference>
<dbReference type="InterPro" id="IPR020846">
    <property type="entry name" value="MFS_dom"/>
</dbReference>
<accession>U1FUT7</accession>
<feature type="transmembrane region" description="Helical" evidence="7">
    <location>
        <begin position="263"/>
        <end position="283"/>
    </location>
</feature>
<dbReference type="EMBL" id="KE721515">
    <property type="protein sequence ID" value="ERF68577.1"/>
    <property type="molecule type" value="Genomic_DNA"/>
</dbReference>
<dbReference type="GO" id="GO:0022857">
    <property type="term" value="F:transmembrane transporter activity"/>
    <property type="evidence" value="ECO:0007669"/>
    <property type="project" value="InterPro"/>
</dbReference>
<evidence type="ECO:0000256" key="5">
    <source>
        <dbReference type="ARBA" id="ARBA00023136"/>
    </source>
</evidence>
<feature type="transmembrane region" description="Helical" evidence="7">
    <location>
        <begin position="232"/>
        <end position="251"/>
    </location>
</feature>
<dbReference type="GeneID" id="19239630"/>
<feature type="transmembrane region" description="Helical" evidence="7">
    <location>
        <begin position="295"/>
        <end position="314"/>
    </location>
</feature>
<dbReference type="SUPFAM" id="SSF103473">
    <property type="entry name" value="MFS general substrate transporter"/>
    <property type="match status" value="1"/>
</dbReference>
<feature type="transmembrane region" description="Helical" evidence="7">
    <location>
        <begin position="378"/>
        <end position="394"/>
    </location>
</feature>
<evidence type="ECO:0000256" key="3">
    <source>
        <dbReference type="ARBA" id="ARBA00022692"/>
    </source>
</evidence>
<sequence length="564" mass="60906">MSIRAKNTEAGVAVAEPMPTEGSQTAPSICSHDDISTSSSESPPEENDGAVLEKKESETPSQSEQLGKARIAVIMLSLCIALFLAALDMTIITTALPAIAGHFSASTSGYTWVGSAYLLACAASVPLWGKLSDIWGRKSVILLANVIFLVGSVLCGVSVTLGMLIGGRVIQGVGGGGLIILVNIVISDLFSMRERAKYFGIVGMTWALASAVGPVVGGVFTEKVSWRWCFYINLPLDGFAFLMLFFFLKLQHARTPFIAGIKSIDWVGVVTIVGGVVMFLFGLESGGVTHPWASAYTLCLLIFGILTLCLFFVNEWKFAKYPIMPLYLFNNRSACASFASAFLQGFVFISGSYFLPFLSIQSAFVGVFIKKTGRYREPIWFGFVCMTLGFGLFIDLDPTPNWAKIVIYQIIAGIGVGPNFQSPLIALQSTIKPQDIAVATGTFGFIRQLSTSLSVVLGGRLGASSSGSNAEYLKTLPPDQKAIVNIAYTASLQKMWIFYTAISGLAILVSLLIGKKVLSKTHEQTVTGLQEQERARVERAEERRARKEFKEASRRSGEAKGSEV</sequence>
<feature type="transmembrane region" description="Helical" evidence="7">
    <location>
        <begin position="198"/>
        <end position="220"/>
    </location>
</feature>
<evidence type="ECO:0000259" key="8">
    <source>
        <dbReference type="PROSITE" id="PS50850"/>
    </source>
</evidence>
<proteinExistence type="inferred from homology"/>
<feature type="transmembrane region" description="Helical" evidence="7">
    <location>
        <begin position="71"/>
        <end position="97"/>
    </location>
</feature>
<gene>
    <name evidence="9" type="ORF">EPUS_04675</name>
</gene>
<evidence type="ECO:0000313" key="9">
    <source>
        <dbReference type="EMBL" id="ERF68577.1"/>
    </source>
</evidence>
<evidence type="ECO:0000256" key="6">
    <source>
        <dbReference type="SAM" id="MobiDB-lite"/>
    </source>
</evidence>
<evidence type="ECO:0000256" key="7">
    <source>
        <dbReference type="SAM" id="Phobius"/>
    </source>
</evidence>
<dbReference type="PANTHER" id="PTHR23501:SF102">
    <property type="entry name" value="DRUG TRANSPORTER, PUTATIVE (AFU_ORTHOLOGUE AFUA_3G08530)-RELATED"/>
    <property type="match status" value="1"/>
</dbReference>
<feature type="region of interest" description="Disordered" evidence="6">
    <location>
        <begin position="1"/>
        <end position="63"/>
    </location>
</feature>
<feature type="transmembrane region" description="Helical" evidence="7">
    <location>
        <begin position="140"/>
        <end position="163"/>
    </location>
</feature>
<dbReference type="Proteomes" id="UP000019373">
    <property type="component" value="Unassembled WGS sequence"/>
</dbReference>
<feature type="compositionally biased region" description="Basic and acidic residues" evidence="6">
    <location>
        <begin position="531"/>
        <end position="564"/>
    </location>
</feature>
<evidence type="ECO:0000256" key="2">
    <source>
        <dbReference type="ARBA" id="ARBA00007520"/>
    </source>
</evidence>
<feature type="transmembrane region" description="Helical" evidence="7">
    <location>
        <begin position="109"/>
        <end position="128"/>
    </location>
</feature>
<dbReference type="OMA" id="GVCFCHG"/>
<keyword evidence="3 7" id="KW-0812">Transmembrane</keyword>
<evidence type="ECO:0000256" key="1">
    <source>
        <dbReference type="ARBA" id="ARBA00004141"/>
    </source>
</evidence>
<dbReference type="RefSeq" id="XP_007805803.1">
    <property type="nucleotide sequence ID" value="XM_007807612.1"/>
</dbReference>
<protein>
    <recommendedName>
        <fullName evidence="8">Major facilitator superfamily (MFS) profile domain-containing protein</fullName>
    </recommendedName>
</protein>
<keyword evidence="5 7" id="KW-0472">Membrane</keyword>
<dbReference type="Pfam" id="PF07690">
    <property type="entry name" value="MFS_1"/>
    <property type="match status" value="1"/>
</dbReference>
<comment type="similarity">
    <text evidence="2">Belongs to the major facilitator superfamily. TCR/Tet family.</text>
</comment>
<organism evidence="9 10">
    <name type="scientific">Endocarpon pusillum (strain Z07020 / HMAS-L-300199)</name>
    <name type="common">Lichen-forming fungus</name>
    <dbReference type="NCBI Taxonomy" id="1263415"/>
    <lineage>
        <taxon>Eukaryota</taxon>
        <taxon>Fungi</taxon>
        <taxon>Dikarya</taxon>
        <taxon>Ascomycota</taxon>
        <taxon>Pezizomycotina</taxon>
        <taxon>Eurotiomycetes</taxon>
        <taxon>Chaetothyriomycetidae</taxon>
        <taxon>Verrucariales</taxon>
        <taxon>Verrucariaceae</taxon>
        <taxon>Endocarpon</taxon>
    </lineage>
</organism>
<dbReference type="eggNOG" id="KOG0254">
    <property type="taxonomic scope" value="Eukaryota"/>
</dbReference>
<dbReference type="PROSITE" id="PS50850">
    <property type="entry name" value="MFS"/>
    <property type="match status" value="1"/>
</dbReference>
<dbReference type="Gene3D" id="1.20.1250.20">
    <property type="entry name" value="MFS general substrate transporter like domains"/>
    <property type="match status" value="1"/>
</dbReference>
<name>U1FUT7_ENDPU</name>
<dbReference type="AlphaFoldDB" id="U1FUT7"/>
<dbReference type="GO" id="GO:0005886">
    <property type="term" value="C:plasma membrane"/>
    <property type="evidence" value="ECO:0007669"/>
    <property type="project" value="TreeGrafter"/>
</dbReference>
<keyword evidence="4 7" id="KW-1133">Transmembrane helix</keyword>
<feature type="transmembrane region" description="Helical" evidence="7">
    <location>
        <begin position="326"/>
        <end position="347"/>
    </location>
</feature>
<evidence type="ECO:0000256" key="4">
    <source>
        <dbReference type="ARBA" id="ARBA00022989"/>
    </source>
</evidence>
<dbReference type="OrthoDB" id="10021397at2759"/>
<feature type="transmembrane region" description="Helical" evidence="7">
    <location>
        <begin position="496"/>
        <end position="514"/>
    </location>
</feature>